<proteinExistence type="predicted"/>
<dbReference type="Proteomes" id="UP000663671">
    <property type="component" value="Chromosome 7"/>
</dbReference>
<sequence length="142" mass="15717">NQLRQQRAICQQHRSCPGQRTIGSLLQLPRQRAQGSPRRPQGASSNVEIANRPAIYRKFQVGKSSALGLILPLNLQLMIYNAANGAHFPSFVMTDMYWVDVLSVLPPLFSIYPVSSAGVPEPVKGYWGPDCEFLPEVVAGFH</sequence>
<accession>A0A8A1M812</accession>
<protein>
    <submittedName>
        <fullName evidence="1">Uncharacterized protein</fullName>
    </submittedName>
</protein>
<feature type="non-terminal residue" evidence="1">
    <location>
        <position position="142"/>
    </location>
</feature>
<gene>
    <name evidence="1" type="ORF">I7I51_02387</name>
</gene>
<evidence type="ECO:0000313" key="1">
    <source>
        <dbReference type="EMBL" id="QSS62648.1"/>
    </source>
</evidence>
<reference evidence="1" key="1">
    <citation type="submission" date="2021-01" db="EMBL/GenBank/DDBJ databases">
        <title>Chromosome-level genome assembly of a human fungal pathogen reveals clustering of transcriptionally co-regulated genes.</title>
        <authorList>
            <person name="Voorhies M."/>
            <person name="Cohen S."/>
            <person name="Shea T.P."/>
            <person name="Petrus S."/>
            <person name="Munoz J.F."/>
            <person name="Poplawski S."/>
            <person name="Goldman W.E."/>
            <person name="Michael T."/>
            <person name="Cuomo C.A."/>
            <person name="Sil A."/>
            <person name="Beyhan S."/>
        </authorList>
    </citation>
    <scope>NUCLEOTIDE SEQUENCE</scope>
    <source>
        <strain evidence="1">WU24</strain>
    </source>
</reference>
<dbReference type="VEuPathDB" id="FungiDB:I7I51_02387"/>
<name>A0A8A1M812_AJECA</name>
<evidence type="ECO:0000313" key="2">
    <source>
        <dbReference type="Proteomes" id="UP000663671"/>
    </source>
</evidence>
<dbReference type="OrthoDB" id="5417695at2759"/>
<organism evidence="1 2">
    <name type="scientific">Ajellomyces capsulatus</name>
    <name type="common">Darling's disease fungus</name>
    <name type="synonym">Histoplasma capsulatum</name>
    <dbReference type="NCBI Taxonomy" id="5037"/>
    <lineage>
        <taxon>Eukaryota</taxon>
        <taxon>Fungi</taxon>
        <taxon>Dikarya</taxon>
        <taxon>Ascomycota</taxon>
        <taxon>Pezizomycotina</taxon>
        <taxon>Eurotiomycetes</taxon>
        <taxon>Eurotiomycetidae</taxon>
        <taxon>Onygenales</taxon>
        <taxon>Ajellomycetaceae</taxon>
        <taxon>Histoplasma</taxon>
    </lineage>
</organism>
<dbReference type="AlphaFoldDB" id="A0A8A1M812"/>
<dbReference type="EMBL" id="CP069112">
    <property type="protein sequence ID" value="QSS62648.1"/>
    <property type="molecule type" value="Genomic_DNA"/>
</dbReference>